<reference evidence="2" key="1">
    <citation type="journal article" date="2015" name="Genome Announc.">
        <title>Draft genome sequence of Talaromyces cellulolyticus strain Y-94, a source of lignocellulosic biomass-degrading enzymes.</title>
        <authorList>
            <person name="Fujii T."/>
            <person name="Koike H."/>
            <person name="Sawayama S."/>
            <person name="Yano S."/>
            <person name="Inoue H."/>
        </authorList>
    </citation>
    <scope>NUCLEOTIDE SEQUENCE [LARGE SCALE GENOMIC DNA]</scope>
    <source>
        <strain evidence="2">Y-94</strain>
    </source>
</reference>
<organism evidence="1 2">
    <name type="scientific">Talaromyces pinophilus</name>
    <name type="common">Penicillium pinophilum</name>
    <dbReference type="NCBI Taxonomy" id="128442"/>
    <lineage>
        <taxon>Eukaryota</taxon>
        <taxon>Fungi</taxon>
        <taxon>Dikarya</taxon>
        <taxon>Ascomycota</taxon>
        <taxon>Pezizomycotina</taxon>
        <taxon>Eurotiomycetes</taxon>
        <taxon>Eurotiomycetidae</taxon>
        <taxon>Eurotiales</taxon>
        <taxon>Trichocomaceae</taxon>
        <taxon>Talaromyces</taxon>
        <taxon>Talaromyces sect. Talaromyces</taxon>
    </lineage>
</organism>
<proteinExistence type="predicted"/>
<evidence type="ECO:0000313" key="2">
    <source>
        <dbReference type="Proteomes" id="UP000053095"/>
    </source>
</evidence>
<protein>
    <submittedName>
        <fullName evidence="1">Uncharacterized protein</fullName>
    </submittedName>
</protein>
<gene>
    <name evidence="1" type="ORF">TCE0_041r14078</name>
</gene>
<accession>A0A6V8HNG1</accession>
<dbReference type="AlphaFoldDB" id="A0A6V8HNG1"/>
<sequence>MEPDTKSVIGSTTYQLLRQSVDQKPEIFPVDSDKLFETAIVPNSFRAFGSKNLNVLAGKSIQVAIAYPTEKEEKIAPLRKTIESYIKQQKEKRSISINIEEFFFQVKDTGVGEQPLYPQGLVGALERIYYIQDSLLGKRDWEQRKFKQPDVQEFDRIIIPSLESDLRASTKGIYDKPNVIFYECFTGHFVAGMGTGPYVEKDIFELSQRLGDVLFDDSKAVTYGKTLMAVFPQPKMNHANWHGVVCHDDPITKAKCDRVYFIKQLCEALGEQLTEFFAKVFHP</sequence>
<evidence type="ECO:0000313" key="1">
    <source>
        <dbReference type="EMBL" id="GAM41163.1"/>
    </source>
</evidence>
<dbReference type="Proteomes" id="UP000053095">
    <property type="component" value="Unassembled WGS sequence"/>
</dbReference>
<keyword evidence="2" id="KW-1185">Reference proteome</keyword>
<dbReference type="EMBL" id="DF933837">
    <property type="protein sequence ID" value="GAM41163.1"/>
    <property type="molecule type" value="Genomic_DNA"/>
</dbReference>
<name>A0A6V8HNG1_TALPI</name>
<comment type="caution">
    <text evidence="1">The sequence shown here is derived from an EMBL/GenBank/DDBJ whole genome shotgun (WGS) entry which is preliminary data.</text>
</comment>